<dbReference type="InterPro" id="IPR008949">
    <property type="entry name" value="Isoprenoid_synthase_dom_sf"/>
</dbReference>
<keyword evidence="4" id="KW-0479">Metal-binding</keyword>
<dbReference type="SFLD" id="SFLDG01017">
    <property type="entry name" value="Polyprenyl_Transferase_Like"/>
    <property type="match status" value="1"/>
</dbReference>
<proteinExistence type="inferred from homology"/>
<protein>
    <submittedName>
        <fullName evidence="7">Heptaprenyl diphosphate synthase</fullName>
        <ecNumber evidence="7">2.5.1.30</ecNumber>
    </submittedName>
</protein>
<dbReference type="AlphaFoldDB" id="A0A852VVD6"/>
<evidence type="ECO:0000313" key="7">
    <source>
        <dbReference type="EMBL" id="NYF97745.1"/>
    </source>
</evidence>
<dbReference type="RefSeq" id="WP_185990629.1">
    <property type="nucleotide sequence ID" value="NZ_JACCAE010000001.1"/>
</dbReference>
<dbReference type="EMBL" id="JACCAE010000001">
    <property type="protein sequence ID" value="NYF97745.1"/>
    <property type="molecule type" value="Genomic_DNA"/>
</dbReference>
<dbReference type="CDD" id="cd00685">
    <property type="entry name" value="Trans_IPPS_HT"/>
    <property type="match status" value="1"/>
</dbReference>
<evidence type="ECO:0000256" key="2">
    <source>
        <dbReference type="ARBA" id="ARBA00006706"/>
    </source>
</evidence>
<evidence type="ECO:0000256" key="3">
    <source>
        <dbReference type="ARBA" id="ARBA00022679"/>
    </source>
</evidence>
<name>A0A852VVD6_9MICO</name>
<organism evidence="7 8">
    <name type="scientific">Janibacter cremeus</name>
    <dbReference type="NCBI Taxonomy" id="1285192"/>
    <lineage>
        <taxon>Bacteria</taxon>
        <taxon>Bacillati</taxon>
        <taxon>Actinomycetota</taxon>
        <taxon>Actinomycetes</taxon>
        <taxon>Micrococcales</taxon>
        <taxon>Intrasporangiaceae</taxon>
        <taxon>Janibacter</taxon>
    </lineage>
</organism>
<comment type="caution">
    <text evidence="7">The sequence shown here is derived from an EMBL/GenBank/DDBJ whole genome shotgun (WGS) entry which is preliminary data.</text>
</comment>
<sequence>MTDATSTTPPLLALPRTSEELSTRLAAGLERVERMIIDRAQNESDFITEANLHLAKAGGKRFRPVLTMLVAELGDGIDDKVVAAAAGVELTHLASLYHDDVMDEADLRRGAPSANALYGNSTAILVGDLLFGTASDIIADLGADAVRIQARTFIRLCSGQIRDDRPCPQGQDPREYYRGVLADKTGVLVATAARYGAMYSGCSDDVVAAVTEYGERLGVAFQLADDLIDIASESGETGKTPGTDLREGKRTLPVLNVLASTDPADAELQDLLRSDLRDQDRLDRALELLRAHSAMAQARDETLAVGRGAVEALAPLPDSDAKAALIALMDGVVHRVG</sequence>
<dbReference type="PANTHER" id="PTHR12001:SF69">
    <property type="entry name" value="ALL TRANS-POLYPRENYL-DIPHOSPHATE SYNTHASE PDSS1"/>
    <property type="match status" value="1"/>
</dbReference>
<dbReference type="Gene3D" id="1.10.600.10">
    <property type="entry name" value="Farnesyl Diphosphate Synthase"/>
    <property type="match status" value="1"/>
</dbReference>
<evidence type="ECO:0000313" key="8">
    <source>
        <dbReference type="Proteomes" id="UP000554054"/>
    </source>
</evidence>
<dbReference type="Pfam" id="PF00348">
    <property type="entry name" value="polyprenyl_synt"/>
    <property type="match status" value="1"/>
</dbReference>
<dbReference type="PROSITE" id="PS00444">
    <property type="entry name" value="POLYPRENYL_SYNTHASE_2"/>
    <property type="match status" value="1"/>
</dbReference>
<evidence type="ECO:0000256" key="6">
    <source>
        <dbReference type="RuleBase" id="RU004466"/>
    </source>
</evidence>
<evidence type="ECO:0000256" key="1">
    <source>
        <dbReference type="ARBA" id="ARBA00001946"/>
    </source>
</evidence>
<dbReference type="Proteomes" id="UP000554054">
    <property type="component" value="Unassembled WGS sequence"/>
</dbReference>
<evidence type="ECO:0000256" key="5">
    <source>
        <dbReference type="ARBA" id="ARBA00022842"/>
    </source>
</evidence>
<dbReference type="SFLD" id="SFLDS00005">
    <property type="entry name" value="Isoprenoid_Synthase_Type_I"/>
    <property type="match status" value="1"/>
</dbReference>
<dbReference type="SUPFAM" id="SSF48576">
    <property type="entry name" value="Terpenoid synthases"/>
    <property type="match status" value="1"/>
</dbReference>
<keyword evidence="5" id="KW-0460">Magnesium</keyword>
<comment type="similarity">
    <text evidence="2 6">Belongs to the FPP/GGPP synthase family.</text>
</comment>
<dbReference type="GO" id="GO:0008299">
    <property type="term" value="P:isoprenoid biosynthetic process"/>
    <property type="evidence" value="ECO:0007669"/>
    <property type="project" value="InterPro"/>
</dbReference>
<keyword evidence="8" id="KW-1185">Reference proteome</keyword>
<dbReference type="GO" id="GO:0000010">
    <property type="term" value="F:heptaprenyl diphosphate synthase activity"/>
    <property type="evidence" value="ECO:0007669"/>
    <property type="project" value="UniProtKB-EC"/>
</dbReference>
<gene>
    <name evidence="7" type="ORF">BJY20_001137</name>
</gene>
<evidence type="ECO:0000256" key="4">
    <source>
        <dbReference type="ARBA" id="ARBA00022723"/>
    </source>
</evidence>
<dbReference type="InterPro" id="IPR000092">
    <property type="entry name" value="Polyprenyl_synt"/>
</dbReference>
<dbReference type="PANTHER" id="PTHR12001">
    <property type="entry name" value="GERANYLGERANYL PYROPHOSPHATE SYNTHASE"/>
    <property type="match status" value="1"/>
</dbReference>
<accession>A0A852VVD6</accession>
<dbReference type="EC" id="2.5.1.30" evidence="7"/>
<dbReference type="InterPro" id="IPR033749">
    <property type="entry name" value="Polyprenyl_synt_CS"/>
</dbReference>
<comment type="cofactor">
    <cofactor evidence="1">
        <name>Mg(2+)</name>
        <dbReference type="ChEBI" id="CHEBI:18420"/>
    </cofactor>
</comment>
<reference evidence="7 8" key="1">
    <citation type="submission" date="2020-07" db="EMBL/GenBank/DDBJ databases">
        <title>Sequencing the genomes of 1000 actinobacteria strains.</title>
        <authorList>
            <person name="Klenk H.-P."/>
        </authorList>
    </citation>
    <scope>NUCLEOTIDE SEQUENCE [LARGE SCALE GENOMIC DNA]</scope>
    <source>
        <strain evidence="7 8">DSM 26154</strain>
    </source>
</reference>
<keyword evidence="3 6" id="KW-0808">Transferase</keyword>
<dbReference type="GO" id="GO:0046872">
    <property type="term" value="F:metal ion binding"/>
    <property type="evidence" value="ECO:0007669"/>
    <property type="project" value="UniProtKB-KW"/>
</dbReference>